<sequence length="66" mass="7351">MRRLRLEGHCLQQKAHGARNPGRRRLGWLAAGLVLSSLLSSCVRGAKEKTEKQEMPGGGNGRKRER</sequence>
<dbReference type="Proteomes" id="UP000298652">
    <property type="component" value="Chromosome 4"/>
</dbReference>
<evidence type="ECO:0000313" key="3">
    <source>
        <dbReference type="EMBL" id="TKW20012.1"/>
    </source>
</evidence>
<feature type="signal peptide" evidence="2">
    <location>
        <begin position="1"/>
        <end position="45"/>
    </location>
</feature>
<proteinExistence type="predicted"/>
<feature type="chain" id="PRO_5020785251" evidence="2">
    <location>
        <begin position="46"/>
        <end position="66"/>
    </location>
</feature>
<dbReference type="Gramene" id="TKW20012">
    <property type="protein sequence ID" value="TKW20012"/>
    <property type="gene ID" value="SEVIR_4G057603v2"/>
</dbReference>
<name>A0A4U6UW33_SETVI</name>
<dbReference type="AlphaFoldDB" id="A0A4U6UW33"/>
<keyword evidence="2" id="KW-0732">Signal</keyword>
<keyword evidence="4" id="KW-1185">Reference proteome</keyword>
<organism evidence="3 4">
    <name type="scientific">Setaria viridis</name>
    <name type="common">Green bristlegrass</name>
    <name type="synonym">Setaria italica subsp. viridis</name>
    <dbReference type="NCBI Taxonomy" id="4556"/>
    <lineage>
        <taxon>Eukaryota</taxon>
        <taxon>Viridiplantae</taxon>
        <taxon>Streptophyta</taxon>
        <taxon>Embryophyta</taxon>
        <taxon>Tracheophyta</taxon>
        <taxon>Spermatophyta</taxon>
        <taxon>Magnoliopsida</taxon>
        <taxon>Liliopsida</taxon>
        <taxon>Poales</taxon>
        <taxon>Poaceae</taxon>
        <taxon>PACMAD clade</taxon>
        <taxon>Panicoideae</taxon>
        <taxon>Panicodae</taxon>
        <taxon>Paniceae</taxon>
        <taxon>Cenchrinae</taxon>
        <taxon>Setaria</taxon>
    </lineage>
</organism>
<evidence type="ECO:0000256" key="2">
    <source>
        <dbReference type="SAM" id="SignalP"/>
    </source>
</evidence>
<dbReference type="EMBL" id="CM016555">
    <property type="protein sequence ID" value="TKW20012.1"/>
    <property type="molecule type" value="Genomic_DNA"/>
</dbReference>
<accession>A0A4U6UW33</accession>
<feature type="region of interest" description="Disordered" evidence="1">
    <location>
        <begin position="45"/>
        <end position="66"/>
    </location>
</feature>
<protein>
    <submittedName>
        <fullName evidence="3">Uncharacterized protein</fullName>
    </submittedName>
</protein>
<feature type="compositionally biased region" description="Basic and acidic residues" evidence="1">
    <location>
        <begin position="45"/>
        <end position="54"/>
    </location>
</feature>
<reference evidence="3" key="1">
    <citation type="submission" date="2019-03" db="EMBL/GenBank/DDBJ databases">
        <title>WGS assembly of Setaria viridis.</title>
        <authorList>
            <person name="Huang P."/>
            <person name="Jenkins J."/>
            <person name="Grimwood J."/>
            <person name="Barry K."/>
            <person name="Healey A."/>
            <person name="Mamidi S."/>
            <person name="Sreedasyam A."/>
            <person name="Shu S."/>
            <person name="Feldman M."/>
            <person name="Wu J."/>
            <person name="Yu Y."/>
            <person name="Chen C."/>
            <person name="Johnson J."/>
            <person name="Rokhsar D."/>
            <person name="Baxter I."/>
            <person name="Schmutz J."/>
            <person name="Brutnell T."/>
            <person name="Kellogg E."/>
        </authorList>
    </citation>
    <scope>NUCLEOTIDE SEQUENCE [LARGE SCALE GENOMIC DNA]</scope>
</reference>
<evidence type="ECO:0000256" key="1">
    <source>
        <dbReference type="SAM" id="MobiDB-lite"/>
    </source>
</evidence>
<evidence type="ECO:0000313" key="4">
    <source>
        <dbReference type="Proteomes" id="UP000298652"/>
    </source>
</evidence>
<gene>
    <name evidence="3" type="ORF">SEVIR_4G057603v2</name>
</gene>